<dbReference type="EMBL" id="CP002881">
    <property type="protein sequence ID" value="AEJ06061.1"/>
    <property type="molecule type" value="Genomic_DNA"/>
</dbReference>
<dbReference type="KEGG" id="psz:PSTAB_2780"/>
<sequence>MNSVSPENHNHGPPGARAFDSISGEVVSTTAFVIENAAYPNYAGAYIRLVDGKSEAEKKAMLLEAIQ</sequence>
<proteinExistence type="predicted"/>
<name>F8H5P4_STUS2</name>
<dbReference type="Proteomes" id="UP000008932">
    <property type="component" value="Chromosome"/>
</dbReference>
<reference evidence="2" key="3">
    <citation type="submission" date="2011-06" db="EMBL/GenBank/DDBJ databases">
        <title>Complete genome sequence of Pseudomonas stutzeri strain CGMCC 1.1803.</title>
        <authorList>
            <person name="Yan Y."/>
            <person name="Chen M."/>
            <person name="Lu W."/>
            <person name="Zhang W."/>
            <person name="Ping S."/>
            <person name="Lin M."/>
        </authorList>
    </citation>
    <scope>NUCLEOTIDE SEQUENCE [LARGE SCALE GENOMIC DNA]</scope>
    <source>
        <strain evidence="2">ATCC 17588 / DSM 5190 / CCUG 11256 / JCM 5965 / LMG 11199 / NCIMB 11358 / Stanier 221</strain>
    </source>
</reference>
<organism evidence="1 2">
    <name type="scientific">Stutzerimonas stutzeri (strain ATCC 17588 / DSM 5190 / CCUG 11256 / JCM 5965 / LMG 11199 / NBRC 14165 / NCIMB 11358 / Stanier 221)</name>
    <name type="common">Pseudomonas stutzeri</name>
    <dbReference type="NCBI Taxonomy" id="96563"/>
    <lineage>
        <taxon>Bacteria</taxon>
        <taxon>Pseudomonadati</taxon>
        <taxon>Pseudomonadota</taxon>
        <taxon>Gammaproteobacteria</taxon>
        <taxon>Pseudomonadales</taxon>
        <taxon>Pseudomonadaceae</taxon>
        <taxon>Stutzerimonas</taxon>
    </lineage>
</organism>
<reference key="2">
    <citation type="submission" date="2011-06" db="EMBL/GenBank/DDBJ databases">
        <title>Complete Genome Sequence of Pseudomonas stutzeri Strain CGMCC 1.1803.</title>
        <authorList>
            <person name="Yan Y."/>
            <person name="Chen M."/>
            <person name="Lu W."/>
            <person name="Zhang W."/>
            <person name="Ping S."/>
            <person name="Lin M."/>
        </authorList>
    </citation>
    <scope>NUCLEOTIDE SEQUENCE</scope>
    <source>
        <strain>ATCC 17588</strain>
    </source>
</reference>
<evidence type="ECO:0000313" key="1">
    <source>
        <dbReference type="EMBL" id="AEJ06061.1"/>
    </source>
</evidence>
<accession>F8H5P4</accession>
<protein>
    <submittedName>
        <fullName evidence="1">Type IIS restriction enzyme</fullName>
    </submittedName>
</protein>
<reference evidence="1 2" key="1">
    <citation type="journal article" date="2011" name="J. Bacteriol.">
        <title>Complete Genome Sequence of the Type Strain Pseudomonas stutzeri CGMCC 1.1803.</title>
        <authorList>
            <person name="Chen M."/>
            <person name="Yan Y."/>
            <person name="Zhang W."/>
            <person name="Lu W."/>
            <person name="Wang J."/>
            <person name="Ping S."/>
            <person name="Lin M."/>
        </authorList>
    </citation>
    <scope>NUCLEOTIDE SEQUENCE [LARGE SCALE GENOMIC DNA]</scope>
    <source>
        <strain evidence="2">ATCC 17588 / DSM 5190 / CCUG 11256 / JCM 5965 / LMG 11199 / NCIMB 11358 / Stanier 221</strain>
    </source>
</reference>
<gene>
    <name evidence="1" type="ordered locus">PSTAB_2780</name>
</gene>
<dbReference type="HOGENOM" id="CLU_2809313_0_0_6"/>
<evidence type="ECO:0000313" key="2">
    <source>
        <dbReference type="Proteomes" id="UP000008932"/>
    </source>
</evidence>
<dbReference type="AlphaFoldDB" id="F8H5P4"/>